<dbReference type="InterPro" id="IPR050780">
    <property type="entry name" value="Mucin_vWF_Thrombospondin_sf"/>
</dbReference>
<dbReference type="InterPro" id="IPR001007">
    <property type="entry name" value="VWF_dom"/>
</dbReference>
<dbReference type="PROSITE" id="PS01225">
    <property type="entry name" value="CTCK_2"/>
    <property type="match status" value="1"/>
</dbReference>
<dbReference type="InterPro" id="IPR006207">
    <property type="entry name" value="Cys_knot_C"/>
</dbReference>
<keyword evidence="3 4" id="KW-1015">Disulfide bond</keyword>
<feature type="domain" description="VWFC" evidence="6">
    <location>
        <begin position="1"/>
        <end position="57"/>
    </location>
</feature>
<feature type="non-terminal residue" evidence="7">
    <location>
        <position position="1"/>
    </location>
</feature>
<gene>
    <name evidence="7" type="ORF">JD844_021940</name>
</gene>
<organism evidence="7 8">
    <name type="scientific">Phrynosoma platyrhinos</name>
    <name type="common">Desert horned lizard</name>
    <dbReference type="NCBI Taxonomy" id="52577"/>
    <lineage>
        <taxon>Eukaryota</taxon>
        <taxon>Metazoa</taxon>
        <taxon>Chordata</taxon>
        <taxon>Craniata</taxon>
        <taxon>Vertebrata</taxon>
        <taxon>Euteleostomi</taxon>
        <taxon>Lepidosauria</taxon>
        <taxon>Squamata</taxon>
        <taxon>Bifurcata</taxon>
        <taxon>Unidentata</taxon>
        <taxon>Episquamata</taxon>
        <taxon>Toxicofera</taxon>
        <taxon>Iguania</taxon>
        <taxon>Phrynosomatidae</taxon>
        <taxon>Phrynosomatinae</taxon>
        <taxon>Phrynosoma</taxon>
    </lineage>
</organism>
<sequence length="236" mass="25876">PGSEVLGSKCQQCLCTHEQDKNTLLNVITCGHVPCNVTCERGYSLVLYPGECCGKCVQTSCVAQTSEKVLILKPGEQMSDPNDNCTVYSCVKINRQLISSTSLISCPPFNERKCQPGTITYLPSGCCKTCIPSEPETTPACSPTITKDYIIYDGCRSEEPVSVTQCEGKCGTSSKYSAKANSMQHMCSCCREAKTSMKEITLLCPNRTTKTHRYLHVESCECLNTDCDLSEAQRKK</sequence>
<evidence type="ECO:0000313" key="8">
    <source>
        <dbReference type="Proteomes" id="UP000826234"/>
    </source>
</evidence>
<evidence type="ECO:0000313" key="7">
    <source>
        <dbReference type="EMBL" id="KAH0620984.1"/>
    </source>
</evidence>
<comment type="caution">
    <text evidence="7">The sequence shown here is derived from an EMBL/GenBank/DDBJ whole genome shotgun (WGS) entry which is preliminary data.</text>
</comment>
<dbReference type="InterPro" id="IPR029034">
    <property type="entry name" value="Cystine-knot_cytokine"/>
</dbReference>
<dbReference type="EMBL" id="JAIPUX010003289">
    <property type="protein sequence ID" value="KAH0620984.1"/>
    <property type="molecule type" value="Genomic_DNA"/>
</dbReference>
<accession>A0ABQ7SUD2</accession>
<reference evidence="7 8" key="1">
    <citation type="journal article" date="2022" name="Gigascience">
        <title>A chromosome-level genome assembly and annotation of the desert horned lizard, Phrynosoma platyrhinos, provides insight into chromosomal rearrangements among reptiles.</title>
        <authorList>
            <person name="Koochekian N."/>
            <person name="Ascanio A."/>
            <person name="Farleigh K."/>
            <person name="Card D.C."/>
            <person name="Schield D.R."/>
            <person name="Castoe T.A."/>
            <person name="Jezkova T."/>
        </authorList>
    </citation>
    <scope>NUCLEOTIDE SEQUENCE [LARGE SCALE GENOMIC DNA]</scope>
    <source>
        <strain evidence="7">NK-2021</strain>
    </source>
</reference>
<evidence type="ECO:0000256" key="2">
    <source>
        <dbReference type="ARBA" id="ARBA00022525"/>
    </source>
</evidence>
<proteinExistence type="predicted"/>
<evidence type="ECO:0008006" key="9">
    <source>
        <dbReference type="Google" id="ProtNLM"/>
    </source>
</evidence>
<feature type="disulfide bond" evidence="4">
    <location>
        <begin position="170"/>
        <end position="222"/>
    </location>
</feature>
<feature type="disulfide bond" evidence="4">
    <location>
        <begin position="155"/>
        <end position="204"/>
    </location>
</feature>
<dbReference type="InterPro" id="IPR006208">
    <property type="entry name" value="Glyco_hormone_CN"/>
</dbReference>
<dbReference type="PANTHER" id="PTHR11339:SF386">
    <property type="entry name" value="HEMOLECTIN, ISOFORM A"/>
    <property type="match status" value="1"/>
</dbReference>
<comment type="caution">
    <text evidence="4">Lacks conserved residue(s) required for the propagation of feature annotation.</text>
</comment>
<evidence type="ECO:0000259" key="5">
    <source>
        <dbReference type="PROSITE" id="PS01225"/>
    </source>
</evidence>
<evidence type="ECO:0000256" key="1">
    <source>
        <dbReference type="ARBA" id="ARBA00004613"/>
    </source>
</evidence>
<comment type="subcellular location">
    <subcellularLocation>
        <location evidence="1">Secreted</location>
    </subcellularLocation>
</comment>
<dbReference type="Proteomes" id="UP000826234">
    <property type="component" value="Unassembled WGS sequence"/>
</dbReference>
<evidence type="ECO:0000256" key="4">
    <source>
        <dbReference type="PROSITE-ProRule" id="PRU00039"/>
    </source>
</evidence>
<dbReference type="SMART" id="SM00041">
    <property type="entry name" value="CT"/>
    <property type="match status" value="1"/>
</dbReference>
<evidence type="ECO:0000256" key="3">
    <source>
        <dbReference type="ARBA" id="ARBA00023157"/>
    </source>
</evidence>
<dbReference type="PROSITE" id="PS50184">
    <property type="entry name" value="VWFC_2"/>
    <property type="match status" value="1"/>
</dbReference>
<keyword evidence="8" id="KW-1185">Reference proteome</keyword>
<protein>
    <recommendedName>
        <fullName evidence="9">CTCK domain-containing protein</fullName>
    </recommendedName>
</protein>
<keyword evidence="2" id="KW-0964">Secreted</keyword>
<dbReference type="PANTHER" id="PTHR11339">
    <property type="entry name" value="EXTRACELLULAR MATRIX GLYCOPROTEIN RELATED"/>
    <property type="match status" value="1"/>
</dbReference>
<dbReference type="Pfam" id="PF00007">
    <property type="entry name" value="Cys_knot"/>
    <property type="match status" value="1"/>
</dbReference>
<evidence type="ECO:0000259" key="6">
    <source>
        <dbReference type="PROSITE" id="PS50184"/>
    </source>
</evidence>
<feature type="disulfide bond" evidence="4">
    <location>
        <begin position="166"/>
        <end position="220"/>
    </location>
</feature>
<dbReference type="Gene3D" id="2.10.90.10">
    <property type="entry name" value="Cystine-knot cytokines"/>
    <property type="match status" value="1"/>
</dbReference>
<name>A0ABQ7SUD2_PHRPL</name>
<feature type="domain" description="CTCK" evidence="5">
    <location>
        <begin position="141"/>
        <end position="228"/>
    </location>
</feature>